<protein>
    <submittedName>
        <fullName evidence="2">Uncharacterized protein</fullName>
    </submittedName>
</protein>
<dbReference type="Proteomes" id="UP001162131">
    <property type="component" value="Unassembled WGS sequence"/>
</dbReference>
<accession>A0AAU9ITP9</accession>
<dbReference type="SMART" id="SM00671">
    <property type="entry name" value="SEL1"/>
    <property type="match status" value="7"/>
</dbReference>
<keyword evidence="3" id="KW-1185">Reference proteome</keyword>
<dbReference type="PANTHER" id="PTHR43628">
    <property type="entry name" value="ACTIVATOR OF C KINASE PROTEIN 1-RELATED"/>
    <property type="match status" value="1"/>
</dbReference>
<sequence length="618" mass="69954">MNFLLIYLIIFKFSAYGSEEGRYLYEIAEEMIKDYNSHTLDILYLKQTLEKSLELGVVEALTRLGELYLFGFPISPDNPSFNSEFIDEQGHFKHDIPKAISYFTQAGNYGDTDALFYLSLLYQQDKIVSDFEEYLYSFTFHNVQETYEKAGDFDSILLRAASASAFKTCRNLNPEFIDLVVNISQVEFIQVPFVSEACPLDCNEYAIYAYSVAEDTMKYIAKVGTDEQDLVILEEINESYDDHEAEKILNLATMQAEHTGGDGAMHLAENYLFGNQEAGVERNPDQAMRYYEIAAENGNVRALENLGLLHIQGIGTEKNTTLALEYLEEAKSYGSVQAYNLLGYIYFNGAGIPQDIEKAIKYMEKAAEMGSKESMSNLGIAYLHGTGVPKSLAKAYKLFDTAAELGHTPALFNKAYMIYQGLGVNSSCEDAIDLYIRVINKGKLAHYGKRAYSFFRNGDYLGAYLNYMLAGAIGFENAIINLAYMWESGLSPFRCRDPKMYCAASYYSLAAISSQSSYAYYKLGNIAFDKEYFESAYTLYLNAEDDIGAAAFNIAYMRQFGIGTSISLEKAESDYENIIYKSRAEIYDHADMFPAYFALYYMKLKRFVQNLPLVNTVW</sequence>
<evidence type="ECO:0000313" key="3">
    <source>
        <dbReference type="Proteomes" id="UP001162131"/>
    </source>
</evidence>
<dbReference type="Pfam" id="PF08238">
    <property type="entry name" value="Sel1"/>
    <property type="match status" value="8"/>
</dbReference>
<reference evidence="2" key="1">
    <citation type="submission" date="2021-09" db="EMBL/GenBank/DDBJ databases">
        <authorList>
            <consortium name="AG Swart"/>
            <person name="Singh M."/>
            <person name="Singh A."/>
            <person name="Seah K."/>
            <person name="Emmerich C."/>
        </authorList>
    </citation>
    <scope>NUCLEOTIDE SEQUENCE</scope>
    <source>
        <strain evidence="2">ATCC30299</strain>
    </source>
</reference>
<name>A0AAU9ITP9_9CILI</name>
<dbReference type="InterPro" id="IPR052945">
    <property type="entry name" value="Mitotic_Regulator"/>
</dbReference>
<proteinExistence type="predicted"/>
<comment type="caution">
    <text evidence="2">The sequence shown here is derived from an EMBL/GenBank/DDBJ whole genome shotgun (WGS) entry which is preliminary data.</text>
</comment>
<organism evidence="2 3">
    <name type="scientific">Blepharisma stoltei</name>
    <dbReference type="NCBI Taxonomy" id="1481888"/>
    <lineage>
        <taxon>Eukaryota</taxon>
        <taxon>Sar</taxon>
        <taxon>Alveolata</taxon>
        <taxon>Ciliophora</taxon>
        <taxon>Postciliodesmatophora</taxon>
        <taxon>Heterotrichea</taxon>
        <taxon>Heterotrichida</taxon>
        <taxon>Blepharismidae</taxon>
        <taxon>Blepharisma</taxon>
    </lineage>
</organism>
<evidence type="ECO:0000256" key="1">
    <source>
        <dbReference type="SAM" id="SignalP"/>
    </source>
</evidence>
<dbReference type="AlphaFoldDB" id="A0AAU9ITP9"/>
<dbReference type="EMBL" id="CAJZBQ010000016">
    <property type="protein sequence ID" value="CAG9316582.1"/>
    <property type="molecule type" value="Genomic_DNA"/>
</dbReference>
<gene>
    <name evidence="2" type="ORF">BSTOLATCC_MIC16690</name>
</gene>
<evidence type="ECO:0000313" key="2">
    <source>
        <dbReference type="EMBL" id="CAG9316582.1"/>
    </source>
</evidence>
<dbReference type="Gene3D" id="1.25.40.10">
    <property type="entry name" value="Tetratricopeptide repeat domain"/>
    <property type="match status" value="2"/>
</dbReference>
<feature type="signal peptide" evidence="1">
    <location>
        <begin position="1"/>
        <end position="17"/>
    </location>
</feature>
<dbReference type="SUPFAM" id="SSF81901">
    <property type="entry name" value="HCP-like"/>
    <property type="match status" value="3"/>
</dbReference>
<dbReference type="InterPro" id="IPR011990">
    <property type="entry name" value="TPR-like_helical_dom_sf"/>
</dbReference>
<feature type="chain" id="PRO_5043347572" evidence="1">
    <location>
        <begin position="18"/>
        <end position="618"/>
    </location>
</feature>
<dbReference type="InterPro" id="IPR006597">
    <property type="entry name" value="Sel1-like"/>
</dbReference>
<dbReference type="PANTHER" id="PTHR43628:SF1">
    <property type="entry name" value="CHITIN SYNTHASE REGULATORY FACTOR 2-RELATED"/>
    <property type="match status" value="1"/>
</dbReference>
<keyword evidence="1" id="KW-0732">Signal</keyword>